<gene>
    <name evidence="2" type="ORF">IX56_03900</name>
</gene>
<dbReference type="InterPro" id="IPR015943">
    <property type="entry name" value="WD40/YVTN_repeat-like_dom_sf"/>
</dbReference>
<proteinExistence type="predicted"/>
<organism evidence="2 3">
    <name type="scientific">Paracoccus sanguinis</name>
    <dbReference type="NCBI Taxonomy" id="1545044"/>
    <lineage>
        <taxon>Bacteria</taxon>
        <taxon>Pseudomonadati</taxon>
        <taxon>Pseudomonadota</taxon>
        <taxon>Alphaproteobacteria</taxon>
        <taxon>Rhodobacterales</taxon>
        <taxon>Paracoccaceae</taxon>
        <taxon>Paracoccus</taxon>
    </lineage>
</organism>
<evidence type="ECO:0000313" key="2">
    <source>
        <dbReference type="EMBL" id="KGJ23103.1"/>
    </source>
</evidence>
<dbReference type="InterPro" id="IPR006311">
    <property type="entry name" value="TAT_signal"/>
</dbReference>
<dbReference type="EMBL" id="JRKQ01000011">
    <property type="protein sequence ID" value="KGJ23103.1"/>
    <property type="molecule type" value="Genomic_DNA"/>
</dbReference>
<dbReference type="SUPFAM" id="SSF50969">
    <property type="entry name" value="YVTN repeat-like/Quinoprotein amine dehydrogenase"/>
    <property type="match status" value="1"/>
</dbReference>
<dbReference type="InterPro" id="IPR011044">
    <property type="entry name" value="Quino_amine_DH_bsu"/>
</dbReference>
<evidence type="ECO:0000313" key="3">
    <source>
        <dbReference type="Proteomes" id="UP000029858"/>
    </source>
</evidence>
<feature type="chain" id="PRO_5001955662" evidence="1">
    <location>
        <begin position="24"/>
        <end position="352"/>
    </location>
</feature>
<sequence length="352" mass="36437">MSDRRTLLKGLAAALLLPARGWATVGAPAWVAAARHPDGTHALHGIAADGTLTFAVPLPGRGHAAAIHPERAEAVAFARRPGVFGVALDCRTGAVIRRLTPPEGRQFNGHGAFSPDGTRLYTSEVVAEGSAGRVGIWDSRDYRRLGEWDSAGIGPHELRVRPDGALVVANGGIATDPEDRTPLNLDTMRANLAVLDAEGALLSRHELSPELARNSIRHLALSGAGVAFAMQWQGEATEPVPLLGLAQGDGLTLCPAPEAEALAMQSYAGSIAATAGLIAVTSPRGGVAMIHDAAGAHLATLRRADLCGAAPAPDAAFTLTDGAGAVWAANPEGLRLRARHELAWDNHLIAVG</sequence>
<comment type="caution">
    <text evidence="2">The sequence shown here is derived from an EMBL/GenBank/DDBJ whole genome shotgun (WGS) entry which is preliminary data.</text>
</comment>
<dbReference type="Proteomes" id="UP000029858">
    <property type="component" value="Unassembled WGS sequence"/>
</dbReference>
<dbReference type="RefSeq" id="WP_036707566.1">
    <property type="nucleotide sequence ID" value="NZ_JRKQ01000011.1"/>
</dbReference>
<name>A0A099GLX9_9RHOB</name>
<dbReference type="AlphaFoldDB" id="A0A099GLX9"/>
<dbReference type="Gene3D" id="2.130.10.10">
    <property type="entry name" value="YVTN repeat-like/Quinoprotein amine dehydrogenase"/>
    <property type="match status" value="1"/>
</dbReference>
<dbReference type="Pfam" id="PF07433">
    <property type="entry name" value="DUF1513"/>
    <property type="match status" value="1"/>
</dbReference>
<protein>
    <submittedName>
        <fullName evidence="2">Twin-arginine translocation pathway signal</fullName>
    </submittedName>
</protein>
<keyword evidence="1" id="KW-0732">Signal</keyword>
<feature type="signal peptide" evidence="1">
    <location>
        <begin position="1"/>
        <end position="23"/>
    </location>
</feature>
<accession>A0A099GLX9</accession>
<reference evidence="2 3" key="1">
    <citation type="submission" date="2014-09" db="EMBL/GenBank/DDBJ databases">
        <authorList>
            <person name="McGinnis J.M."/>
            <person name="Wolfgang W.J."/>
        </authorList>
    </citation>
    <scope>NUCLEOTIDE SEQUENCE [LARGE SCALE GENOMIC DNA]</scope>
    <source>
        <strain evidence="2 3">5503</strain>
    </source>
</reference>
<dbReference type="PIRSF" id="PIRSF028101">
    <property type="entry name" value="UCP028101"/>
    <property type="match status" value="1"/>
</dbReference>
<evidence type="ECO:0000256" key="1">
    <source>
        <dbReference type="SAM" id="SignalP"/>
    </source>
</evidence>
<reference evidence="2 3" key="2">
    <citation type="submission" date="2014-10" db="EMBL/GenBank/DDBJ databases">
        <title>Paracoccus sanguinis sp. nov., isolated from clinical specimens of New York State patients.</title>
        <authorList>
            <person name="Mingle L.A."/>
            <person name="Cole J.A."/>
            <person name="Lapierre P."/>
            <person name="Musser K.A."/>
        </authorList>
    </citation>
    <scope>NUCLEOTIDE SEQUENCE [LARGE SCALE GENOMIC DNA]</scope>
    <source>
        <strain evidence="2 3">5503</strain>
    </source>
</reference>
<dbReference type="InterPro" id="IPR008311">
    <property type="entry name" value="UCP028101"/>
</dbReference>
<dbReference type="PROSITE" id="PS51318">
    <property type="entry name" value="TAT"/>
    <property type="match status" value="1"/>
</dbReference>